<dbReference type="EMBL" id="JACCAB010000001">
    <property type="protein sequence ID" value="NYG05776.1"/>
    <property type="molecule type" value="Genomic_DNA"/>
</dbReference>
<organism evidence="1 2">
    <name type="scientific">Pedococcus badiiscoriae</name>
    <dbReference type="NCBI Taxonomy" id="642776"/>
    <lineage>
        <taxon>Bacteria</taxon>
        <taxon>Bacillati</taxon>
        <taxon>Actinomycetota</taxon>
        <taxon>Actinomycetes</taxon>
        <taxon>Micrococcales</taxon>
        <taxon>Intrasporangiaceae</taxon>
        <taxon>Pedococcus</taxon>
    </lineage>
</organism>
<evidence type="ECO:0000313" key="1">
    <source>
        <dbReference type="EMBL" id="NYG05776.1"/>
    </source>
</evidence>
<evidence type="ECO:0000313" key="2">
    <source>
        <dbReference type="Proteomes" id="UP000573599"/>
    </source>
</evidence>
<reference evidence="1 2" key="1">
    <citation type="submission" date="2020-07" db="EMBL/GenBank/DDBJ databases">
        <title>Sequencing the genomes of 1000 actinobacteria strains.</title>
        <authorList>
            <person name="Klenk H.-P."/>
        </authorList>
    </citation>
    <scope>NUCLEOTIDE SEQUENCE [LARGE SCALE GENOMIC DNA]</scope>
    <source>
        <strain evidence="1 2">DSM 23987</strain>
    </source>
</reference>
<dbReference type="AlphaFoldDB" id="A0A852WJT0"/>
<sequence>MPLVRNQLLVEPLKQAVVVPSCHAVELARDSRP</sequence>
<comment type="caution">
    <text evidence="1">The sequence shown here is derived from an EMBL/GenBank/DDBJ whole genome shotgun (WGS) entry which is preliminary data.</text>
</comment>
<name>A0A852WJT0_9MICO</name>
<protein>
    <submittedName>
        <fullName evidence="1">Uncharacterized protein</fullName>
    </submittedName>
</protein>
<keyword evidence="2" id="KW-1185">Reference proteome</keyword>
<proteinExistence type="predicted"/>
<gene>
    <name evidence="1" type="ORF">BJ986_000263</name>
</gene>
<dbReference type="Proteomes" id="UP000573599">
    <property type="component" value="Unassembled WGS sequence"/>
</dbReference>
<accession>A0A852WJT0</accession>